<dbReference type="AlphaFoldDB" id="A0A1Y4LYN9"/>
<organism evidence="1 2">
    <name type="scientific">Faecalitalea cylindroides</name>
    <dbReference type="NCBI Taxonomy" id="39483"/>
    <lineage>
        <taxon>Bacteria</taxon>
        <taxon>Bacillati</taxon>
        <taxon>Bacillota</taxon>
        <taxon>Erysipelotrichia</taxon>
        <taxon>Erysipelotrichales</taxon>
        <taxon>Erysipelotrichaceae</taxon>
        <taxon>Faecalitalea</taxon>
    </lineage>
</organism>
<dbReference type="EMBL" id="NFKM01000002">
    <property type="protein sequence ID" value="OUP61704.1"/>
    <property type="molecule type" value="Genomic_DNA"/>
</dbReference>
<name>A0A1Y4LYN9_9FIRM</name>
<dbReference type="RefSeq" id="WP_087158146.1">
    <property type="nucleotide sequence ID" value="NZ_NFKM01000002.1"/>
</dbReference>
<protein>
    <submittedName>
        <fullName evidence="1">Uncharacterized protein</fullName>
    </submittedName>
</protein>
<evidence type="ECO:0000313" key="1">
    <source>
        <dbReference type="EMBL" id="OUP61704.1"/>
    </source>
</evidence>
<proteinExistence type="predicted"/>
<accession>A0A1Y4LYN9</accession>
<dbReference type="Proteomes" id="UP000195447">
    <property type="component" value="Unassembled WGS sequence"/>
</dbReference>
<sequence>MTNLEWLKKNLSEEEKSNVQMCVVFNEKIYKNTCNGKDCYDCPLNKVGDLIDLLLQEHKEPIKLKQWEKDLISLYDKDDECYSIDYGFSSFLTLNGLKEKGYFKGITDTSMTIKEILKNCEVIE</sequence>
<reference evidence="2" key="1">
    <citation type="submission" date="2017-04" db="EMBL/GenBank/DDBJ databases">
        <title>Function of individual gut microbiota members based on whole genome sequencing of pure cultures obtained from chicken caecum.</title>
        <authorList>
            <person name="Medvecky M."/>
            <person name="Cejkova D."/>
            <person name="Polansky O."/>
            <person name="Karasova D."/>
            <person name="Kubasova T."/>
            <person name="Cizek A."/>
            <person name="Rychlik I."/>
        </authorList>
    </citation>
    <scope>NUCLEOTIDE SEQUENCE [LARGE SCALE GENOMIC DNA]</scope>
    <source>
        <strain evidence="2">An178</strain>
    </source>
</reference>
<evidence type="ECO:0000313" key="2">
    <source>
        <dbReference type="Proteomes" id="UP000195447"/>
    </source>
</evidence>
<comment type="caution">
    <text evidence="1">The sequence shown here is derived from an EMBL/GenBank/DDBJ whole genome shotgun (WGS) entry which is preliminary data.</text>
</comment>
<keyword evidence="2" id="KW-1185">Reference proteome</keyword>
<gene>
    <name evidence="1" type="ORF">B5F14_01740</name>
</gene>